<proteinExistence type="predicted"/>
<dbReference type="EMBL" id="UYYB01117799">
    <property type="protein sequence ID" value="VDM82458.1"/>
    <property type="molecule type" value="Genomic_DNA"/>
</dbReference>
<dbReference type="AlphaFoldDB" id="A0A3P7LTM8"/>
<dbReference type="Proteomes" id="UP000270094">
    <property type="component" value="Unassembled WGS sequence"/>
</dbReference>
<gene>
    <name evidence="1" type="ORF">SVUK_LOCUS17456</name>
</gene>
<protein>
    <submittedName>
        <fullName evidence="1">Uncharacterized protein</fullName>
    </submittedName>
</protein>
<evidence type="ECO:0000313" key="2">
    <source>
        <dbReference type="Proteomes" id="UP000270094"/>
    </source>
</evidence>
<sequence>MALDDVCSVPRFLSRAEFMVPVPEVKMARPYVGLFSKTFICRERKVKINSEELSKEIAFDVDALYRDTSSSLIPHFAKQLLRLEVAAECRLILSRKGMFLIFAPDVKTARP</sequence>
<reference evidence="1 2" key="1">
    <citation type="submission" date="2018-11" db="EMBL/GenBank/DDBJ databases">
        <authorList>
            <consortium name="Pathogen Informatics"/>
        </authorList>
    </citation>
    <scope>NUCLEOTIDE SEQUENCE [LARGE SCALE GENOMIC DNA]</scope>
</reference>
<evidence type="ECO:0000313" key="1">
    <source>
        <dbReference type="EMBL" id="VDM82458.1"/>
    </source>
</evidence>
<accession>A0A3P7LTM8</accession>
<name>A0A3P7LTM8_STRVU</name>
<keyword evidence="2" id="KW-1185">Reference proteome</keyword>
<organism evidence="1 2">
    <name type="scientific">Strongylus vulgaris</name>
    <name type="common">Blood worm</name>
    <dbReference type="NCBI Taxonomy" id="40348"/>
    <lineage>
        <taxon>Eukaryota</taxon>
        <taxon>Metazoa</taxon>
        <taxon>Ecdysozoa</taxon>
        <taxon>Nematoda</taxon>
        <taxon>Chromadorea</taxon>
        <taxon>Rhabditida</taxon>
        <taxon>Rhabditina</taxon>
        <taxon>Rhabditomorpha</taxon>
        <taxon>Strongyloidea</taxon>
        <taxon>Strongylidae</taxon>
        <taxon>Strongylus</taxon>
    </lineage>
</organism>